<sequence>MGSNILSLTGADAASRFLGFFAVAYLARTVGPE</sequence>
<evidence type="ECO:0000313" key="1">
    <source>
        <dbReference type="EMBL" id="SVA80974.1"/>
    </source>
</evidence>
<accession>A0A381YVJ0</accession>
<protein>
    <submittedName>
        <fullName evidence="1">Uncharacterized protein</fullName>
    </submittedName>
</protein>
<dbReference type="EMBL" id="UINC01019158">
    <property type="protein sequence ID" value="SVA80974.1"/>
    <property type="molecule type" value="Genomic_DNA"/>
</dbReference>
<proteinExistence type="predicted"/>
<organism evidence="1">
    <name type="scientific">marine metagenome</name>
    <dbReference type="NCBI Taxonomy" id="408172"/>
    <lineage>
        <taxon>unclassified sequences</taxon>
        <taxon>metagenomes</taxon>
        <taxon>ecological metagenomes</taxon>
    </lineage>
</organism>
<feature type="non-terminal residue" evidence="1">
    <location>
        <position position="33"/>
    </location>
</feature>
<dbReference type="AlphaFoldDB" id="A0A381YVJ0"/>
<name>A0A381YVJ0_9ZZZZ</name>
<gene>
    <name evidence="1" type="ORF">METZ01_LOCUS133828</name>
</gene>
<reference evidence="1" key="1">
    <citation type="submission" date="2018-05" db="EMBL/GenBank/DDBJ databases">
        <authorList>
            <person name="Lanie J.A."/>
            <person name="Ng W.-L."/>
            <person name="Kazmierczak K.M."/>
            <person name="Andrzejewski T.M."/>
            <person name="Davidsen T.M."/>
            <person name="Wayne K.J."/>
            <person name="Tettelin H."/>
            <person name="Glass J.I."/>
            <person name="Rusch D."/>
            <person name="Podicherti R."/>
            <person name="Tsui H.-C.T."/>
            <person name="Winkler M.E."/>
        </authorList>
    </citation>
    <scope>NUCLEOTIDE SEQUENCE</scope>
</reference>